<name>A0A0A7ELE3_9GAMM</name>
<reference evidence="9 10" key="1">
    <citation type="submission" date="2014-11" db="EMBL/GenBank/DDBJ databases">
        <title>Complete Genome Sequence of Pseudoalteromonas sp. Strain OCN003 Isolated from Kaneohe Bay, Oahu, Hawaii.</title>
        <authorList>
            <person name="Beurmann S."/>
            <person name="Videau P."/>
            <person name="Ushijima B."/>
            <person name="Smith A.M."/>
            <person name="Aeby G.S."/>
            <person name="Callahan S.M."/>
            <person name="Belcaid M."/>
        </authorList>
    </citation>
    <scope>NUCLEOTIDE SEQUENCE [LARGE SCALE GENOMIC DNA]</scope>
    <source>
        <strain evidence="9 10">OCN003</strain>
    </source>
</reference>
<dbReference type="EMBL" id="CP009889">
    <property type="protein sequence ID" value="AIY66891.1"/>
    <property type="molecule type" value="Genomic_DNA"/>
</dbReference>
<dbReference type="Pfam" id="PF25954">
    <property type="entry name" value="Beta-barrel_RND_2"/>
    <property type="match status" value="1"/>
</dbReference>
<dbReference type="InterPro" id="IPR058627">
    <property type="entry name" value="MdtA-like_C"/>
</dbReference>
<keyword evidence="3" id="KW-0813">Transport</keyword>
<evidence type="ECO:0000259" key="7">
    <source>
        <dbReference type="Pfam" id="PF25954"/>
    </source>
</evidence>
<evidence type="ECO:0000256" key="1">
    <source>
        <dbReference type="ARBA" id="ARBA00004196"/>
    </source>
</evidence>
<dbReference type="PANTHER" id="PTHR30469">
    <property type="entry name" value="MULTIDRUG RESISTANCE PROTEIN MDTA"/>
    <property type="match status" value="1"/>
</dbReference>
<dbReference type="GO" id="GO:1990281">
    <property type="term" value="C:efflux pump complex"/>
    <property type="evidence" value="ECO:0007669"/>
    <property type="project" value="TreeGrafter"/>
</dbReference>
<dbReference type="Gene3D" id="2.40.420.20">
    <property type="match status" value="1"/>
</dbReference>
<dbReference type="AlphaFoldDB" id="A0A0A7ELE3"/>
<keyword evidence="10" id="KW-1185">Reference proteome</keyword>
<dbReference type="eggNOG" id="COG0845">
    <property type="taxonomic scope" value="Bacteria"/>
</dbReference>
<dbReference type="STRING" id="1348114.OM33_17515"/>
<dbReference type="HOGENOM" id="CLU_018816_1_2_6"/>
<keyword evidence="4" id="KW-0175">Coiled coil</keyword>
<dbReference type="NCBIfam" id="TIGR01730">
    <property type="entry name" value="RND_mfp"/>
    <property type="match status" value="1"/>
</dbReference>
<dbReference type="RefSeq" id="WP_040135496.1">
    <property type="nucleotide sequence ID" value="NZ_CP009889.1"/>
</dbReference>
<protein>
    <submittedName>
        <fullName evidence="9">RND transporter</fullName>
    </submittedName>
</protein>
<dbReference type="KEGG" id="pseo:OM33_17515"/>
<feature type="domain" description="CusB-like beta-barrel" evidence="7">
    <location>
        <begin position="201"/>
        <end position="273"/>
    </location>
</feature>
<dbReference type="GO" id="GO:0015562">
    <property type="term" value="F:efflux transmembrane transporter activity"/>
    <property type="evidence" value="ECO:0007669"/>
    <property type="project" value="TreeGrafter"/>
</dbReference>
<dbReference type="SUPFAM" id="SSF111369">
    <property type="entry name" value="HlyD-like secretion proteins"/>
    <property type="match status" value="1"/>
</dbReference>
<feature type="domain" description="Multidrug resistance protein MdtA-like barrel-sandwich hybrid" evidence="6">
    <location>
        <begin position="73"/>
        <end position="196"/>
    </location>
</feature>
<dbReference type="InterPro" id="IPR058624">
    <property type="entry name" value="MdtA-like_HH"/>
</dbReference>
<dbReference type="Pfam" id="PF25967">
    <property type="entry name" value="RND-MFP_C"/>
    <property type="match status" value="1"/>
</dbReference>
<dbReference type="Gene3D" id="2.40.30.170">
    <property type="match status" value="1"/>
</dbReference>
<accession>A0A0A7ELE3</accession>
<evidence type="ECO:0000259" key="5">
    <source>
        <dbReference type="Pfam" id="PF25876"/>
    </source>
</evidence>
<evidence type="ECO:0000313" key="9">
    <source>
        <dbReference type="EMBL" id="AIY66891.1"/>
    </source>
</evidence>
<dbReference type="Proteomes" id="UP000030341">
    <property type="component" value="Chromosome 2"/>
</dbReference>
<feature type="domain" description="Multidrug resistance protein MdtA-like alpha-helical hairpin" evidence="5">
    <location>
        <begin position="107"/>
        <end position="156"/>
    </location>
</feature>
<dbReference type="InterPro" id="IPR058625">
    <property type="entry name" value="MdtA-like_BSH"/>
</dbReference>
<gene>
    <name evidence="9" type="ORF">OM33_17515</name>
</gene>
<dbReference type="Gene3D" id="2.40.50.100">
    <property type="match status" value="1"/>
</dbReference>
<proteinExistence type="inferred from homology"/>
<evidence type="ECO:0000313" key="10">
    <source>
        <dbReference type="Proteomes" id="UP000030341"/>
    </source>
</evidence>
<comment type="subcellular location">
    <subcellularLocation>
        <location evidence="1">Cell envelope</location>
    </subcellularLocation>
</comment>
<dbReference type="InterPro" id="IPR006143">
    <property type="entry name" value="RND_pump_MFP"/>
</dbReference>
<evidence type="ECO:0000259" key="6">
    <source>
        <dbReference type="Pfam" id="PF25917"/>
    </source>
</evidence>
<dbReference type="PANTHER" id="PTHR30469:SF11">
    <property type="entry name" value="BLL4320 PROTEIN"/>
    <property type="match status" value="1"/>
</dbReference>
<dbReference type="OrthoDB" id="9806939at2"/>
<sequence length="369" mass="40168">MKIKRWLAAIILILVVVSGLGFAKFSQIQAMIAFAESFPEPSASVKSTYAQAVDHIKTVKVVGQLQAPSVLTISNEYAGTITQIGFKPGDVVEKDQLLIKLDTSIEQANLSAAKARLKLAESTLVRVEKLLAQKRISQDEVDKADANVSVANAEVANLSSIINKKTIKAPFAGRIGLNQYQVGQLLDANSQIATLVGLDNKIWVDFSVPQTLPRLNIGDSVEISLIKQTNHSETLSAQIIAIAPNIDINSRQQSYRAELNNTNNHLNHNQIVSVFVPIEVLSAVSVPTNAVTRNHFGDFVYKLEKDEQQNWRAKPIKVVLGDKSEDQQLILSGLNAGEFIASEGAFKLKENLLVYTTETAQDSANTGGL</sequence>
<comment type="similarity">
    <text evidence="2">Belongs to the membrane fusion protein (MFP) (TC 8.A.1) family.</text>
</comment>
<evidence type="ECO:0000256" key="2">
    <source>
        <dbReference type="ARBA" id="ARBA00009477"/>
    </source>
</evidence>
<evidence type="ECO:0000256" key="3">
    <source>
        <dbReference type="ARBA" id="ARBA00022448"/>
    </source>
</evidence>
<feature type="coiled-coil region" evidence="4">
    <location>
        <begin position="110"/>
        <end position="147"/>
    </location>
</feature>
<dbReference type="InterPro" id="IPR058792">
    <property type="entry name" value="Beta-barrel_RND_2"/>
</dbReference>
<dbReference type="Pfam" id="PF25917">
    <property type="entry name" value="BSH_RND"/>
    <property type="match status" value="1"/>
</dbReference>
<feature type="domain" description="Multidrug resistance protein MdtA-like C-terminal permuted SH3" evidence="8">
    <location>
        <begin position="283"/>
        <end position="339"/>
    </location>
</feature>
<evidence type="ECO:0000256" key="4">
    <source>
        <dbReference type="SAM" id="Coils"/>
    </source>
</evidence>
<dbReference type="Pfam" id="PF25876">
    <property type="entry name" value="HH_MFP_RND"/>
    <property type="match status" value="1"/>
</dbReference>
<dbReference type="Gene3D" id="1.10.287.470">
    <property type="entry name" value="Helix hairpin bin"/>
    <property type="match status" value="1"/>
</dbReference>
<organism evidence="9 10">
    <name type="scientific">Pseudoalteromonas piratica</name>
    <dbReference type="NCBI Taxonomy" id="1348114"/>
    <lineage>
        <taxon>Bacteria</taxon>
        <taxon>Pseudomonadati</taxon>
        <taxon>Pseudomonadota</taxon>
        <taxon>Gammaproteobacteria</taxon>
        <taxon>Alteromonadales</taxon>
        <taxon>Pseudoalteromonadaceae</taxon>
        <taxon>Pseudoalteromonas</taxon>
    </lineage>
</organism>
<evidence type="ECO:0000259" key="8">
    <source>
        <dbReference type="Pfam" id="PF25967"/>
    </source>
</evidence>